<name>A0A4Z2FRE0_9TELE</name>
<evidence type="ECO:0000313" key="2">
    <source>
        <dbReference type="EMBL" id="TNN43817.1"/>
    </source>
</evidence>
<gene>
    <name evidence="2" type="ORF">EYF80_045983</name>
</gene>
<feature type="region of interest" description="Disordered" evidence="1">
    <location>
        <begin position="1"/>
        <end position="45"/>
    </location>
</feature>
<reference evidence="2 3" key="1">
    <citation type="submission" date="2019-03" db="EMBL/GenBank/DDBJ databases">
        <title>First draft genome of Liparis tanakae, snailfish: a comprehensive survey of snailfish specific genes.</title>
        <authorList>
            <person name="Kim W."/>
            <person name="Song I."/>
            <person name="Jeong J.-H."/>
            <person name="Kim D."/>
            <person name="Kim S."/>
            <person name="Ryu S."/>
            <person name="Song J.Y."/>
            <person name="Lee S.K."/>
        </authorList>
    </citation>
    <scope>NUCLEOTIDE SEQUENCE [LARGE SCALE GENOMIC DNA]</scope>
    <source>
        <tissue evidence="2">Muscle</tissue>
    </source>
</reference>
<protein>
    <submittedName>
        <fullName evidence="2">Uncharacterized protein</fullName>
    </submittedName>
</protein>
<evidence type="ECO:0000256" key="1">
    <source>
        <dbReference type="SAM" id="MobiDB-lite"/>
    </source>
</evidence>
<proteinExistence type="predicted"/>
<dbReference type="EMBL" id="SRLO01000943">
    <property type="protein sequence ID" value="TNN43817.1"/>
    <property type="molecule type" value="Genomic_DNA"/>
</dbReference>
<comment type="caution">
    <text evidence="2">The sequence shown here is derived from an EMBL/GenBank/DDBJ whole genome shotgun (WGS) entry which is preliminary data.</text>
</comment>
<feature type="compositionally biased region" description="Basic and acidic residues" evidence="1">
    <location>
        <begin position="26"/>
        <end position="42"/>
    </location>
</feature>
<dbReference type="AlphaFoldDB" id="A0A4Z2FRE0"/>
<keyword evidence="3" id="KW-1185">Reference proteome</keyword>
<dbReference type="Proteomes" id="UP000314294">
    <property type="component" value="Unassembled WGS sequence"/>
</dbReference>
<organism evidence="2 3">
    <name type="scientific">Liparis tanakae</name>
    <name type="common">Tanaka's snailfish</name>
    <dbReference type="NCBI Taxonomy" id="230148"/>
    <lineage>
        <taxon>Eukaryota</taxon>
        <taxon>Metazoa</taxon>
        <taxon>Chordata</taxon>
        <taxon>Craniata</taxon>
        <taxon>Vertebrata</taxon>
        <taxon>Euteleostomi</taxon>
        <taxon>Actinopterygii</taxon>
        <taxon>Neopterygii</taxon>
        <taxon>Teleostei</taxon>
        <taxon>Neoteleostei</taxon>
        <taxon>Acanthomorphata</taxon>
        <taxon>Eupercaria</taxon>
        <taxon>Perciformes</taxon>
        <taxon>Cottioidei</taxon>
        <taxon>Cottales</taxon>
        <taxon>Liparidae</taxon>
        <taxon>Liparis</taxon>
    </lineage>
</organism>
<accession>A0A4Z2FRE0</accession>
<evidence type="ECO:0000313" key="3">
    <source>
        <dbReference type="Proteomes" id="UP000314294"/>
    </source>
</evidence>
<sequence length="71" mass="7790">MTEGRGNDSPSSVRPIRRAELLPSDDPLKQDSLDPATRDASDAMKVNTFTAPLRSARVLKRRWPASQNALG</sequence>